<comment type="similarity">
    <text evidence="1 4">Belongs to the UDP-glycosyltransferase family.</text>
</comment>
<dbReference type="GO" id="GO:0035251">
    <property type="term" value="F:UDP-glucosyltransferase activity"/>
    <property type="evidence" value="ECO:0000318"/>
    <property type="project" value="GO_Central"/>
</dbReference>
<dbReference type="Gene3D" id="3.40.50.2000">
    <property type="entry name" value="Glycogen Phosphorylase B"/>
    <property type="match status" value="2"/>
</dbReference>
<reference evidence="7 8" key="1">
    <citation type="journal article" date="2013" name="Proc. Natl. Acad. Sci. U.S.A.">
        <title>Fine-scale variation in meiotic recombination in Mimulus inferred from population shotgun sequencing.</title>
        <authorList>
            <person name="Hellsten U."/>
            <person name="Wright K.M."/>
            <person name="Jenkins J."/>
            <person name="Shu S."/>
            <person name="Yuan Y."/>
            <person name="Wessler S.R."/>
            <person name="Schmutz J."/>
            <person name="Willis J.H."/>
            <person name="Rokhsar D.S."/>
        </authorList>
    </citation>
    <scope>NUCLEOTIDE SEQUENCE [LARGE SCALE GENOMIC DNA]</scope>
    <source>
        <strain evidence="8">cv. DUN x IM62</strain>
    </source>
</reference>
<dbReference type="AlphaFoldDB" id="A0A022PZ18"/>
<dbReference type="GO" id="GO:0009690">
    <property type="term" value="P:cytokinin metabolic process"/>
    <property type="evidence" value="ECO:0007669"/>
    <property type="project" value="UniProtKB-ARBA"/>
</dbReference>
<proteinExistence type="inferred from homology"/>
<gene>
    <name evidence="7" type="ORF">MIMGU_mgv1a017976mg</name>
</gene>
<dbReference type="PANTHER" id="PTHR48044:SF22">
    <property type="entry name" value="GLYCOSYLTRANSFERASE"/>
    <property type="match status" value="1"/>
</dbReference>
<accession>A0A022PZ18</accession>
<evidence type="ECO:0000256" key="1">
    <source>
        <dbReference type="ARBA" id="ARBA00009995"/>
    </source>
</evidence>
<protein>
    <recommendedName>
        <fullName evidence="5">Glycosyltransferase</fullName>
        <ecNumber evidence="5">2.4.1.-</ecNumber>
    </recommendedName>
</protein>
<keyword evidence="3 4" id="KW-0808">Transferase</keyword>
<keyword evidence="2 4" id="KW-0328">Glycosyltransferase</keyword>
<dbReference type="OMA" id="ISAFHRY"/>
<dbReference type="FunFam" id="3.40.50.2000:FF:000060">
    <property type="entry name" value="Glycosyltransferase"/>
    <property type="match status" value="1"/>
</dbReference>
<organism evidence="7 8">
    <name type="scientific">Erythranthe guttata</name>
    <name type="common">Yellow monkey flower</name>
    <name type="synonym">Mimulus guttatus</name>
    <dbReference type="NCBI Taxonomy" id="4155"/>
    <lineage>
        <taxon>Eukaryota</taxon>
        <taxon>Viridiplantae</taxon>
        <taxon>Streptophyta</taxon>
        <taxon>Embryophyta</taxon>
        <taxon>Tracheophyta</taxon>
        <taxon>Spermatophyta</taxon>
        <taxon>Magnoliopsida</taxon>
        <taxon>eudicotyledons</taxon>
        <taxon>Gunneridae</taxon>
        <taxon>Pentapetalae</taxon>
        <taxon>asterids</taxon>
        <taxon>lamiids</taxon>
        <taxon>Lamiales</taxon>
        <taxon>Phrymaceae</taxon>
        <taxon>Erythranthe</taxon>
    </lineage>
</organism>
<evidence type="ECO:0000256" key="4">
    <source>
        <dbReference type="RuleBase" id="RU003718"/>
    </source>
</evidence>
<feature type="domain" description="Glycosyltransferase N-terminal" evidence="6">
    <location>
        <begin position="1"/>
        <end position="228"/>
    </location>
</feature>
<dbReference type="InterPro" id="IPR058980">
    <property type="entry name" value="Glyco_transf_N"/>
</dbReference>
<evidence type="ECO:0000256" key="3">
    <source>
        <dbReference type="ARBA" id="ARBA00022679"/>
    </source>
</evidence>
<dbReference type="Proteomes" id="UP000030748">
    <property type="component" value="Unassembled WGS sequence"/>
</dbReference>
<dbReference type="EMBL" id="KI632259">
    <property type="protein sequence ID" value="EYU20759.1"/>
    <property type="molecule type" value="Genomic_DNA"/>
</dbReference>
<dbReference type="InterPro" id="IPR035595">
    <property type="entry name" value="UDP_glycos_trans_CS"/>
</dbReference>
<dbReference type="SUPFAM" id="SSF53756">
    <property type="entry name" value="UDP-Glycosyltransferase/glycogen phosphorylase"/>
    <property type="match status" value="1"/>
</dbReference>
<dbReference type="PhylomeDB" id="A0A022PZ18"/>
<dbReference type="Pfam" id="PF00201">
    <property type="entry name" value="UDPGT"/>
    <property type="match status" value="1"/>
</dbReference>
<dbReference type="FunFam" id="3.40.50.2000:FF:000238">
    <property type="entry name" value="Glycosyltransferase"/>
    <property type="match status" value="1"/>
</dbReference>
<dbReference type="CDD" id="cd03784">
    <property type="entry name" value="GT1_Gtf-like"/>
    <property type="match status" value="1"/>
</dbReference>
<evidence type="ECO:0000313" key="8">
    <source>
        <dbReference type="Proteomes" id="UP000030748"/>
    </source>
</evidence>
<dbReference type="PROSITE" id="PS00375">
    <property type="entry name" value="UDPGT"/>
    <property type="match status" value="1"/>
</dbReference>
<evidence type="ECO:0000256" key="2">
    <source>
        <dbReference type="ARBA" id="ARBA00022676"/>
    </source>
</evidence>
<dbReference type="PANTHER" id="PTHR48044">
    <property type="entry name" value="GLYCOSYLTRANSFERASE"/>
    <property type="match status" value="1"/>
</dbReference>
<dbReference type="GO" id="GO:0016138">
    <property type="term" value="P:glycoside biosynthetic process"/>
    <property type="evidence" value="ECO:0007669"/>
    <property type="project" value="UniProtKB-ARBA"/>
</dbReference>
<dbReference type="Pfam" id="PF26168">
    <property type="entry name" value="Glyco_transf_N"/>
    <property type="match status" value="1"/>
</dbReference>
<dbReference type="InterPro" id="IPR002213">
    <property type="entry name" value="UDP_glucos_trans"/>
</dbReference>
<dbReference type="GO" id="GO:0050404">
    <property type="term" value="F:zeatin O-beta-D-xylosyltransferase activity"/>
    <property type="evidence" value="ECO:0007669"/>
    <property type="project" value="UniProtKB-ARBA"/>
</dbReference>
<keyword evidence="8" id="KW-1185">Reference proteome</keyword>
<evidence type="ECO:0000313" key="7">
    <source>
        <dbReference type="EMBL" id="EYU20759.1"/>
    </source>
</evidence>
<name>A0A022PZ18_ERYGU</name>
<dbReference type="OrthoDB" id="5835829at2759"/>
<evidence type="ECO:0000259" key="6">
    <source>
        <dbReference type="Pfam" id="PF26168"/>
    </source>
</evidence>
<dbReference type="EC" id="2.4.1.-" evidence="5"/>
<evidence type="ECO:0000256" key="5">
    <source>
        <dbReference type="RuleBase" id="RU362057"/>
    </source>
</evidence>
<dbReference type="eggNOG" id="KOG1192">
    <property type="taxonomic scope" value="Eukaryota"/>
</dbReference>
<sequence>MVPLPAQGHLNQLLHLSRLVSAAANIPVYYVGSATHIRQAKLRVHGWNPSSAANLRFHEFLTPSFQNPAPNPNSSTKFPSQILPSLSASTNLRHPLHAFVAGISIEYSRTIIIFDSLMSYVVQDMDSIPNTELYCFVSISAFTYYSFLWETAGKPDLPAGAAKFLKEIPGRDDFFTPEFSDFSTLQRSSRKKIAGNIYNSSRLIEGTYLNLLEQEKGEKVWAIGPFNPTVITTTDQEKVLDSRNRHECLDWLDKQEPNSVIFVSFGSTTSLSDEQIQELAIGLERSSQKFIWVVREADKGDIFEGESRKAELPRGFEERVSKRGIVVREWAPQLEILGHSSTGGFMSHCGWNSCMESISMGVPMVTWPMHSDQPRNGFLVTKVLRVGVEVRDWGCFRDKVVSSVMVENAVRVLMESEEIRKRAEELGAAVRNSFMEGGSGSNEMKSFIAHITR</sequence>
<dbReference type="KEGG" id="egt:105976530"/>